<evidence type="ECO:0000256" key="5">
    <source>
        <dbReference type="ARBA" id="ARBA00038359"/>
    </source>
</evidence>
<feature type="transmembrane region" description="Helical" evidence="7">
    <location>
        <begin position="74"/>
        <end position="96"/>
    </location>
</feature>
<dbReference type="EMBL" id="JAQQWM010000006">
    <property type="protein sequence ID" value="KAK8060667.1"/>
    <property type="molecule type" value="Genomic_DNA"/>
</dbReference>
<dbReference type="InterPro" id="IPR052337">
    <property type="entry name" value="SAT4-like"/>
</dbReference>
<keyword evidence="10" id="KW-1185">Reference proteome</keyword>
<dbReference type="Pfam" id="PF20684">
    <property type="entry name" value="Fung_rhodopsin"/>
    <property type="match status" value="1"/>
</dbReference>
<keyword evidence="4 7" id="KW-0472">Membrane</keyword>
<comment type="subcellular location">
    <subcellularLocation>
        <location evidence="1">Membrane</location>
        <topology evidence="1">Multi-pass membrane protein</topology>
    </subcellularLocation>
</comment>
<comment type="caution">
    <text evidence="9">The sequence shown here is derived from an EMBL/GenBank/DDBJ whole genome shotgun (WGS) entry which is preliminary data.</text>
</comment>
<protein>
    <recommendedName>
        <fullName evidence="8">Rhodopsin domain-containing protein</fullName>
    </recommendedName>
</protein>
<feature type="compositionally biased region" description="Low complexity" evidence="6">
    <location>
        <begin position="1"/>
        <end position="14"/>
    </location>
</feature>
<dbReference type="PANTHER" id="PTHR33048">
    <property type="entry name" value="PTH11-LIKE INTEGRAL MEMBRANE PROTEIN (AFU_ORTHOLOGUE AFUA_5G11245)"/>
    <property type="match status" value="1"/>
</dbReference>
<evidence type="ECO:0000256" key="6">
    <source>
        <dbReference type="SAM" id="MobiDB-lite"/>
    </source>
</evidence>
<proteinExistence type="inferred from homology"/>
<evidence type="ECO:0000313" key="10">
    <source>
        <dbReference type="Proteomes" id="UP001446871"/>
    </source>
</evidence>
<evidence type="ECO:0000256" key="7">
    <source>
        <dbReference type="SAM" id="Phobius"/>
    </source>
</evidence>
<evidence type="ECO:0000259" key="8">
    <source>
        <dbReference type="Pfam" id="PF20684"/>
    </source>
</evidence>
<accession>A0ABR1UPP4</accession>
<feature type="domain" description="Rhodopsin" evidence="8">
    <location>
        <begin position="58"/>
        <end position="275"/>
    </location>
</feature>
<comment type="similarity">
    <text evidence="5">Belongs to the SAT4 family.</text>
</comment>
<evidence type="ECO:0000256" key="3">
    <source>
        <dbReference type="ARBA" id="ARBA00022989"/>
    </source>
</evidence>
<feature type="region of interest" description="Disordered" evidence="6">
    <location>
        <begin position="1"/>
        <end position="25"/>
    </location>
</feature>
<feature type="non-terminal residue" evidence="9">
    <location>
        <position position="275"/>
    </location>
</feature>
<dbReference type="Proteomes" id="UP001446871">
    <property type="component" value="Unassembled WGS sequence"/>
</dbReference>
<evidence type="ECO:0000256" key="1">
    <source>
        <dbReference type="ARBA" id="ARBA00004141"/>
    </source>
</evidence>
<reference evidence="9 10" key="1">
    <citation type="submission" date="2023-01" db="EMBL/GenBank/DDBJ databases">
        <title>Analysis of 21 Apiospora genomes using comparative genomics revels a genus with tremendous synthesis potential of carbohydrate active enzymes and secondary metabolites.</title>
        <authorList>
            <person name="Sorensen T."/>
        </authorList>
    </citation>
    <scope>NUCLEOTIDE SEQUENCE [LARGE SCALE GENOMIC DNA]</scope>
    <source>
        <strain evidence="9 10">CBS 83171</strain>
    </source>
</reference>
<gene>
    <name evidence="9" type="ORF">PG996_010597</name>
</gene>
<evidence type="ECO:0000313" key="9">
    <source>
        <dbReference type="EMBL" id="KAK8060667.1"/>
    </source>
</evidence>
<keyword evidence="2 7" id="KW-0812">Transmembrane</keyword>
<feature type="transmembrane region" description="Helical" evidence="7">
    <location>
        <begin position="235"/>
        <end position="255"/>
    </location>
</feature>
<feature type="transmembrane region" description="Helical" evidence="7">
    <location>
        <begin position="205"/>
        <end position="223"/>
    </location>
</feature>
<feature type="transmembrane region" description="Helical" evidence="7">
    <location>
        <begin position="116"/>
        <end position="140"/>
    </location>
</feature>
<organism evidence="9 10">
    <name type="scientific">Apiospora saccharicola</name>
    <dbReference type="NCBI Taxonomy" id="335842"/>
    <lineage>
        <taxon>Eukaryota</taxon>
        <taxon>Fungi</taxon>
        <taxon>Dikarya</taxon>
        <taxon>Ascomycota</taxon>
        <taxon>Pezizomycotina</taxon>
        <taxon>Sordariomycetes</taxon>
        <taxon>Xylariomycetidae</taxon>
        <taxon>Amphisphaeriales</taxon>
        <taxon>Apiosporaceae</taxon>
        <taxon>Apiospora</taxon>
    </lineage>
</organism>
<evidence type="ECO:0000256" key="2">
    <source>
        <dbReference type="ARBA" id="ARBA00022692"/>
    </source>
</evidence>
<dbReference type="InterPro" id="IPR049326">
    <property type="entry name" value="Rhodopsin_dom_fungi"/>
</dbReference>
<sequence>MAASVTPTPTATAVETRIPAMPPPLGKTPNFDHPETLVQRNYIAMCVALPFLMVPFVLRCYVRLWRKRTWNFEDWLALVAWIGTLAYCGTGASTMVHYGGRHTWDITEEQAQESAYWFNIVSIHYGVTICIVKLTILRLYRRVFSPARHGPFDVGIVALVVFLVGFYVATNLAKVFQCTPREKIWISSLPGKCIDISTLLNVSGIVNTVTDFVILLLPIKAVWNMKLEAREKITVVLVFTFGLSGPAFSLAGLMVRMNGAGNPDKNWVHPEIIMW</sequence>
<evidence type="ECO:0000256" key="4">
    <source>
        <dbReference type="ARBA" id="ARBA00023136"/>
    </source>
</evidence>
<feature type="transmembrane region" description="Helical" evidence="7">
    <location>
        <begin position="42"/>
        <end position="62"/>
    </location>
</feature>
<feature type="transmembrane region" description="Helical" evidence="7">
    <location>
        <begin position="152"/>
        <end position="170"/>
    </location>
</feature>
<keyword evidence="3 7" id="KW-1133">Transmembrane helix</keyword>
<dbReference type="PANTHER" id="PTHR33048:SF47">
    <property type="entry name" value="INTEGRAL MEMBRANE PROTEIN-RELATED"/>
    <property type="match status" value="1"/>
</dbReference>
<name>A0ABR1UPP4_9PEZI</name>